<feature type="transmembrane region" description="Helical" evidence="2">
    <location>
        <begin position="71"/>
        <end position="94"/>
    </location>
</feature>
<feature type="domain" description="Membrane anchor Opy2 N-terminal" evidence="3">
    <location>
        <begin position="31"/>
        <end position="64"/>
    </location>
</feature>
<evidence type="ECO:0000256" key="1">
    <source>
        <dbReference type="SAM" id="MobiDB-lite"/>
    </source>
</evidence>
<dbReference type="Pfam" id="PF09463">
    <property type="entry name" value="Opy2"/>
    <property type="match status" value="1"/>
</dbReference>
<evidence type="ECO:0000256" key="2">
    <source>
        <dbReference type="SAM" id="Phobius"/>
    </source>
</evidence>
<proteinExistence type="predicted"/>
<evidence type="ECO:0000259" key="3">
    <source>
        <dbReference type="Pfam" id="PF09463"/>
    </source>
</evidence>
<evidence type="ECO:0000313" key="5">
    <source>
        <dbReference type="Proteomes" id="UP001360560"/>
    </source>
</evidence>
<organism evidence="4 5">
    <name type="scientific">Saccharomycopsis crataegensis</name>
    <dbReference type="NCBI Taxonomy" id="43959"/>
    <lineage>
        <taxon>Eukaryota</taxon>
        <taxon>Fungi</taxon>
        <taxon>Dikarya</taxon>
        <taxon>Ascomycota</taxon>
        <taxon>Saccharomycotina</taxon>
        <taxon>Saccharomycetes</taxon>
        <taxon>Saccharomycopsidaceae</taxon>
        <taxon>Saccharomycopsis</taxon>
    </lineage>
</organism>
<protein>
    <submittedName>
        <fullName evidence="4">Opy2 protein</fullName>
    </submittedName>
</protein>
<accession>A0AAV5QXD3</accession>
<dbReference type="RefSeq" id="XP_064855760.1">
    <property type="nucleotide sequence ID" value="XM_064999688.1"/>
</dbReference>
<evidence type="ECO:0000313" key="4">
    <source>
        <dbReference type="EMBL" id="GMM38765.1"/>
    </source>
</evidence>
<reference evidence="4 5" key="1">
    <citation type="journal article" date="2023" name="Elife">
        <title>Identification of key yeast species and microbe-microbe interactions impacting larval growth of Drosophila in the wild.</title>
        <authorList>
            <person name="Mure A."/>
            <person name="Sugiura Y."/>
            <person name="Maeda R."/>
            <person name="Honda K."/>
            <person name="Sakurai N."/>
            <person name="Takahashi Y."/>
            <person name="Watada M."/>
            <person name="Katoh T."/>
            <person name="Gotoh A."/>
            <person name="Gotoh Y."/>
            <person name="Taniguchi I."/>
            <person name="Nakamura K."/>
            <person name="Hayashi T."/>
            <person name="Katayama T."/>
            <person name="Uemura T."/>
            <person name="Hattori Y."/>
        </authorList>
    </citation>
    <scope>NUCLEOTIDE SEQUENCE [LARGE SCALE GENOMIC DNA]</scope>
    <source>
        <strain evidence="4 5">SC-9</strain>
    </source>
</reference>
<sequence length="393" mass="43856">MEHQVEVDYVKVFLSNSDLFKRDDSGLGDGCVSCDDSALSCNCKVGQTCKMTIRTCTNCAYYKCISASKNVGGIVGGIIGGTVFLALIVAYIVWNHKKQKRSNRFLKLEAQDKELMEVIEGGEYKDNNGIKMDTLDRKFRDNMETPPQFSKSPGESYFGDKSPRFSRKSGRRASNYRNSTNTFTSLATSALSRASNIIPIAYVPGVKVRSTSTLMNNRSIVDDVQSLDSRVNTTIGTPLSTTTAVRAVPKLVDVGKKASVKKDDVIYEDEDEDYADDRTDSASYTSSEGYRKNNPSLKTLTKSEELRKNRASIPGLTHIMEEQQDDNSAFNELISLGTDSEEEEEVIKEITRGNTPVLVKYNKSTNRPSSRILEVENDKNPINPFDDEYEYKN</sequence>
<dbReference type="EMBL" id="BTFZ01000020">
    <property type="protein sequence ID" value="GMM38765.1"/>
    <property type="molecule type" value="Genomic_DNA"/>
</dbReference>
<name>A0AAV5QXD3_9ASCO</name>
<feature type="region of interest" description="Disordered" evidence="1">
    <location>
        <begin position="145"/>
        <end position="176"/>
    </location>
</feature>
<dbReference type="Proteomes" id="UP001360560">
    <property type="component" value="Unassembled WGS sequence"/>
</dbReference>
<feature type="region of interest" description="Disordered" evidence="1">
    <location>
        <begin position="271"/>
        <end position="295"/>
    </location>
</feature>
<keyword evidence="2" id="KW-0812">Transmembrane</keyword>
<dbReference type="InterPro" id="IPR018571">
    <property type="entry name" value="Membrane_anchor_Opy2_N"/>
</dbReference>
<dbReference type="AlphaFoldDB" id="A0AAV5QXD3"/>
<dbReference type="GeneID" id="90076753"/>
<feature type="region of interest" description="Disordered" evidence="1">
    <location>
        <begin position="361"/>
        <end position="393"/>
    </location>
</feature>
<feature type="compositionally biased region" description="Polar residues" evidence="1">
    <location>
        <begin position="281"/>
        <end position="295"/>
    </location>
</feature>
<comment type="caution">
    <text evidence="4">The sequence shown here is derived from an EMBL/GenBank/DDBJ whole genome shotgun (WGS) entry which is preliminary data.</text>
</comment>
<keyword evidence="5" id="KW-1185">Reference proteome</keyword>
<gene>
    <name evidence="4" type="ORF">DASC09_061040</name>
</gene>
<keyword evidence="2" id="KW-0472">Membrane</keyword>
<keyword evidence="2" id="KW-1133">Transmembrane helix</keyword>